<sequence>MSQEKWNEKQIEEILSQMPTIQDDRTPQQIYRLIEQQVSKPQKKPWVIPSIASVAALFIIVIFSMSFIQQQKIQHQSSESGTHDLQQKDDGTPYAKSEENTEEQAQLFESKEAEPELTVQPSLQNEQKKFVTIGVPDPEAQIVVPLTYLIDKKADVTVEDIKSVSTTIDEKKLGLSDNLVEQMELSQEGKQAKVTVPEGYTANFGSTGETIFQLSLEETFRWLSYDKVELYTEDTKGVELGNLGYYVEISPDSAKQKGYVTYQPSESHPIYLVPTPTPFETIPSAIEAMKQDDGPRSLKASIPKEVNAPKVSIEENTVVYEFDSTVNIDDVQSLRYMLYALMFTAKDFGYKMVKFKGINIPEVGELKVNEIQQAPTAPNVVDPS</sequence>
<dbReference type="RefSeq" id="WP_205183321.1">
    <property type="nucleotide sequence ID" value="NZ_JAFBFC010000001.1"/>
</dbReference>
<keyword evidence="2" id="KW-1133">Transmembrane helix</keyword>
<proteinExistence type="predicted"/>
<protein>
    <submittedName>
        <fullName evidence="3">Uncharacterized protein</fullName>
    </submittedName>
</protein>
<feature type="transmembrane region" description="Helical" evidence="2">
    <location>
        <begin position="46"/>
        <end position="68"/>
    </location>
</feature>
<dbReference type="Proteomes" id="UP000809829">
    <property type="component" value="Unassembled WGS sequence"/>
</dbReference>
<evidence type="ECO:0000313" key="4">
    <source>
        <dbReference type="Proteomes" id="UP000809829"/>
    </source>
</evidence>
<keyword evidence="2" id="KW-0812">Transmembrane</keyword>
<keyword evidence="2" id="KW-0472">Membrane</keyword>
<accession>A0ABS2QQF0</accession>
<reference evidence="3 4" key="1">
    <citation type="submission" date="2021-01" db="EMBL/GenBank/DDBJ databases">
        <title>Genomic Encyclopedia of Type Strains, Phase IV (KMG-IV): sequencing the most valuable type-strain genomes for metagenomic binning, comparative biology and taxonomic classification.</title>
        <authorList>
            <person name="Goeker M."/>
        </authorList>
    </citation>
    <scope>NUCLEOTIDE SEQUENCE [LARGE SCALE GENOMIC DNA]</scope>
    <source>
        <strain evidence="3 4">DSM 104297</strain>
    </source>
</reference>
<evidence type="ECO:0000256" key="1">
    <source>
        <dbReference type="SAM" id="MobiDB-lite"/>
    </source>
</evidence>
<feature type="compositionally biased region" description="Basic and acidic residues" evidence="1">
    <location>
        <begin position="81"/>
        <end position="99"/>
    </location>
</feature>
<organism evidence="3 4">
    <name type="scientific">Priestia iocasae</name>
    <dbReference type="NCBI Taxonomy" id="2291674"/>
    <lineage>
        <taxon>Bacteria</taxon>
        <taxon>Bacillati</taxon>
        <taxon>Bacillota</taxon>
        <taxon>Bacilli</taxon>
        <taxon>Bacillales</taxon>
        <taxon>Bacillaceae</taxon>
        <taxon>Priestia</taxon>
    </lineage>
</organism>
<evidence type="ECO:0000313" key="3">
    <source>
        <dbReference type="EMBL" id="MBM7701684.1"/>
    </source>
</evidence>
<gene>
    <name evidence="3" type="ORF">JOC83_000510</name>
</gene>
<feature type="region of interest" description="Disordered" evidence="1">
    <location>
        <begin position="74"/>
        <end position="121"/>
    </location>
</feature>
<evidence type="ECO:0000256" key="2">
    <source>
        <dbReference type="SAM" id="Phobius"/>
    </source>
</evidence>
<name>A0ABS2QQF0_9BACI</name>
<comment type="caution">
    <text evidence="3">The sequence shown here is derived from an EMBL/GenBank/DDBJ whole genome shotgun (WGS) entry which is preliminary data.</text>
</comment>
<dbReference type="EMBL" id="JAFBFC010000001">
    <property type="protein sequence ID" value="MBM7701684.1"/>
    <property type="molecule type" value="Genomic_DNA"/>
</dbReference>
<keyword evidence="4" id="KW-1185">Reference proteome</keyword>